<evidence type="ECO:0000313" key="2">
    <source>
        <dbReference type="Proteomes" id="UP001256400"/>
    </source>
</evidence>
<evidence type="ECO:0000313" key="1">
    <source>
        <dbReference type="EMBL" id="WND05557.1"/>
    </source>
</evidence>
<gene>
    <name evidence="1" type="ORF">RHP80_15490</name>
</gene>
<reference evidence="1" key="1">
    <citation type="submission" date="2023-09" db="EMBL/GenBank/DDBJ databases">
        <title>Acinetobacter soli.</title>
        <authorList>
            <person name="Kim B."/>
            <person name="Kim D."/>
            <person name="Park D."/>
        </authorList>
    </citation>
    <scope>NUCLEOTIDE SEQUENCE</scope>
    <source>
        <strain evidence="1">2023.05</strain>
    </source>
</reference>
<dbReference type="AlphaFoldDB" id="A0AB38YVT9"/>
<protein>
    <submittedName>
        <fullName evidence="1">(2Fe-2S)-binding protein</fullName>
    </submittedName>
</protein>
<sequence length="271" mass="31730">MQSNIPFMALESHPAHLGFASLQTEIEQVLNIRIELCHQWNHRGSDLLHPDRCLKIVQQFAAQIQVKNLTCAGSMLIKYWAVPLLYPYFYSVLLNKPHMPWALDKVVLDLNASWAWDRVLKLNLDAEFEQNMQSPPSDPVAFFQIIFSDLNEVFEVLGRVAKVPKILLWENTALRILQFYDLMARRQISAECLARIKAQRASLQMLYADDFGLAKNPFKQLFDAWSNRQQCYQRQKCCFYFQLPEAAHDYCKNCPLQQRSKLREKHQCKHL</sequence>
<dbReference type="EMBL" id="CP134206">
    <property type="protein sequence ID" value="WND05557.1"/>
    <property type="molecule type" value="Genomic_DNA"/>
</dbReference>
<dbReference type="GO" id="GO:0051537">
    <property type="term" value="F:2 iron, 2 sulfur cluster binding"/>
    <property type="evidence" value="ECO:0007669"/>
    <property type="project" value="InterPro"/>
</dbReference>
<accession>A0AB38YVT9</accession>
<name>A0AB38YVT9_9GAMM</name>
<organism evidence="1 2">
    <name type="scientific">Acinetobacter soli</name>
    <dbReference type="NCBI Taxonomy" id="487316"/>
    <lineage>
        <taxon>Bacteria</taxon>
        <taxon>Pseudomonadati</taxon>
        <taxon>Pseudomonadota</taxon>
        <taxon>Gammaproteobacteria</taxon>
        <taxon>Moraxellales</taxon>
        <taxon>Moraxellaceae</taxon>
        <taxon>Acinetobacter</taxon>
    </lineage>
</organism>
<dbReference type="Proteomes" id="UP001256400">
    <property type="component" value="Chromosome"/>
</dbReference>
<proteinExistence type="predicted"/>
<dbReference type="RefSeq" id="WP_025095754.1">
    <property type="nucleotide sequence ID" value="NZ_BKFD01000021.1"/>
</dbReference>